<dbReference type="SUPFAM" id="SSF54427">
    <property type="entry name" value="NTF2-like"/>
    <property type="match status" value="1"/>
</dbReference>
<protein>
    <submittedName>
        <fullName evidence="4">RNA polymerase subunit sigma-70</fullName>
    </submittedName>
</protein>
<evidence type="ECO:0000259" key="2">
    <source>
        <dbReference type="Pfam" id="PF04542"/>
    </source>
</evidence>
<dbReference type="Pfam" id="PF08281">
    <property type="entry name" value="Sigma70_r4_2"/>
    <property type="match status" value="1"/>
</dbReference>
<gene>
    <name evidence="4" type="ORF">DQQ10_21965</name>
</gene>
<dbReference type="GO" id="GO:0006352">
    <property type="term" value="P:DNA-templated transcription initiation"/>
    <property type="evidence" value="ECO:0007669"/>
    <property type="project" value="InterPro"/>
</dbReference>
<dbReference type="PANTHER" id="PTHR30173:SF36">
    <property type="entry name" value="ECF RNA POLYMERASE SIGMA FACTOR SIGJ"/>
    <property type="match status" value="1"/>
</dbReference>
<reference evidence="4 5" key="1">
    <citation type="submission" date="2018-06" db="EMBL/GenBank/DDBJ databases">
        <title>Chryseolinea flavus sp. nov., a member of the phylum Bacteroidetes isolated from soil.</title>
        <authorList>
            <person name="Li Y."/>
            <person name="Wang J."/>
        </authorList>
    </citation>
    <scope>NUCLEOTIDE SEQUENCE [LARGE SCALE GENOMIC DNA]</scope>
    <source>
        <strain evidence="4 5">SDU1-6</strain>
    </source>
</reference>
<dbReference type="SUPFAM" id="SSF88946">
    <property type="entry name" value="Sigma2 domain of RNA polymerase sigma factors"/>
    <property type="match status" value="1"/>
</dbReference>
<proteinExistence type="predicted"/>
<evidence type="ECO:0000256" key="1">
    <source>
        <dbReference type="ARBA" id="ARBA00011344"/>
    </source>
</evidence>
<dbReference type="EMBL" id="QMFY01000015">
    <property type="protein sequence ID" value="RAV98686.1"/>
    <property type="molecule type" value="Genomic_DNA"/>
</dbReference>
<dbReference type="NCBIfam" id="TIGR02937">
    <property type="entry name" value="sigma70-ECF"/>
    <property type="match status" value="1"/>
</dbReference>
<dbReference type="RefSeq" id="WP_112749083.1">
    <property type="nucleotide sequence ID" value="NZ_QMFY01000015.1"/>
</dbReference>
<dbReference type="InterPro" id="IPR052704">
    <property type="entry name" value="ECF_Sigma-70_Domain"/>
</dbReference>
<evidence type="ECO:0000313" key="4">
    <source>
        <dbReference type="EMBL" id="RAV98686.1"/>
    </source>
</evidence>
<keyword evidence="5" id="KW-1185">Reference proteome</keyword>
<dbReference type="CDD" id="cd06171">
    <property type="entry name" value="Sigma70_r4"/>
    <property type="match status" value="1"/>
</dbReference>
<comment type="caution">
    <text evidence="4">The sequence shown here is derived from an EMBL/GenBank/DDBJ whole genome shotgun (WGS) entry which is preliminary data.</text>
</comment>
<dbReference type="Pfam" id="PF04542">
    <property type="entry name" value="Sigma70_r2"/>
    <property type="match status" value="1"/>
</dbReference>
<dbReference type="PANTHER" id="PTHR30173">
    <property type="entry name" value="SIGMA 19 FACTOR"/>
    <property type="match status" value="1"/>
</dbReference>
<dbReference type="GO" id="GO:0003677">
    <property type="term" value="F:DNA binding"/>
    <property type="evidence" value="ECO:0007669"/>
    <property type="project" value="InterPro"/>
</dbReference>
<evidence type="ECO:0000259" key="3">
    <source>
        <dbReference type="Pfam" id="PF08281"/>
    </source>
</evidence>
<dbReference type="InterPro" id="IPR032710">
    <property type="entry name" value="NTF2-like_dom_sf"/>
</dbReference>
<accession>A0A364XWT1</accession>
<dbReference type="InterPro" id="IPR013325">
    <property type="entry name" value="RNA_pol_sigma_r2"/>
</dbReference>
<evidence type="ECO:0000313" key="5">
    <source>
        <dbReference type="Proteomes" id="UP000251889"/>
    </source>
</evidence>
<comment type="subunit">
    <text evidence="1">Interacts transiently with the RNA polymerase catalytic core formed by RpoA, RpoB, RpoC and RpoZ (2 alpha, 1 beta, 1 beta' and 1 omega subunit) to form the RNA polymerase holoenzyme that can initiate transcription.</text>
</comment>
<name>A0A364XWT1_9BACT</name>
<sequence>MEDLRPLLIVYAYNIIGTYDEAKDIVQDVYLKFTSVDQSSIIDKKAYLVRMVINLAIDQKRKQKKLREQYPGEWLPEPIYTDSAEHTVFKGQVLSYSVMVLLERLSSRQRAVFILKEAFDYEHEEIADVLGITVENSRQLLSRAKKDIHATTVQPGKMETAVLNRYLAVLQNGDVKALEKMLHDEITMISDGGGKAAAVVNTLHGAATVTKLLQGLQQKVYGRWQLKQVTLNHQPAVCYFNEGHLESCLVFAIVGDCIQSIYTIRNPDKLKILENSLR</sequence>
<dbReference type="Proteomes" id="UP000251889">
    <property type="component" value="Unassembled WGS sequence"/>
</dbReference>
<dbReference type="InterPro" id="IPR036388">
    <property type="entry name" value="WH-like_DNA-bd_sf"/>
</dbReference>
<dbReference type="Gene3D" id="1.10.10.10">
    <property type="entry name" value="Winged helix-like DNA-binding domain superfamily/Winged helix DNA-binding domain"/>
    <property type="match status" value="1"/>
</dbReference>
<feature type="domain" description="RNA polymerase sigma factor 70 region 4 type 2" evidence="3">
    <location>
        <begin position="98"/>
        <end position="147"/>
    </location>
</feature>
<dbReference type="InterPro" id="IPR013324">
    <property type="entry name" value="RNA_pol_sigma_r3/r4-like"/>
</dbReference>
<dbReference type="OrthoDB" id="3211555at2"/>
<dbReference type="SUPFAM" id="SSF88659">
    <property type="entry name" value="Sigma3 and sigma4 domains of RNA polymerase sigma factors"/>
    <property type="match status" value="1"/>
</dbReference>
<feature type="domain" description="RNA polymerase sigma-70 region 2" evidence="2">
    <location>
        <begin position="2"/>
        <end position="65"/>
    </location>
</feature>
<dbReference type="GO" id="GO:0016987">
    <property type="term" value="F:sigma factor activity"/>
    <property type="evidence" value="ECO:0007669"/>
    <property type="project" value="InterPro"/>
</dbReference>
<dbReference type="Gene3D" id="1.10.1740.10">
    <property type="match status" value="1"/>
</dbReference>
<organism evidence="4 5">
    <name type="scientific">Pseudochryseolinea flava</name>
    <dbReference type="NCBI Taxonomy" id="2059302"/>
    <lineage>
        <taxon>Bacteria</taxon>
        <taxon>Pseudomonadati</taxon>
        <taxon>Bacteroidota</taxon>
        <taxon>Cytophagia</taxon>
        <taxon>Cytophagales</taxon>
        <taxon>Fulvivirgaceae</taxon>
        <taxon>Pseudochryseolinea</taxon>
    </lineage>
</organism>
<dbReference type="InterPro" id="IPR013249">
    <property type="entry name" value="RNA_pol_sigma70_r4_t2"/>
</dbReference>
<dbReference type="InterPro" id="IPR014284">
    <property type="entry name" value="RNA_pol_sigma-70_dom"/>
</dbReference>
<dbReference type="InterPro" id="IPR007627">
    <property type="entry name" value="RNA_pol_sigma70_r2"/>
</dbReference>
<dbReference type="AlphaFoldDB" id="A0A364XWT1"/>